<dbReference type="Proteomes" id="UP001254832">
    <property type="component" value="Unassembled WGS sequence"/>
</dbReference>
<organism evidence="1 2">
    <name type="scientific">Paenibacillus amylolyticus</name>
    <dbReference type="NCBI Taxonomy" id="1451"/>
    <lineage>
        <taxon>Bacteria</taxon>
        <taxon>Bacillati</taxon>
        <taxon>Bacillota</taxon>
        <taxon>Bacilli</taxon>
        <taxon>Bacillales</taxon>
        <taxon>Paenibacillaceae</taxon>
        <taxon>Paenibacillus</taxon>
    </lineage>
</organism>
<comment type="caution">
    <text evidence="1">The sequence shown here is derived from an EMBL/GenBank/DDBJ whole genome shotgun (WGS) entry which is preliminary data.</text>
</comment>
<proteinExistence type="predicted"/>
<reference evidence="1" key="1">
    <citation type="submission" date="2023-07" db="EMBL/GenBank/DDBJ databases">
        <title>Sorghum-associated microbial communities from plants grown in Nebraska, USA.</title>
        <authorList>
            <person name="Schachtman D."/>
        </authorList>
    </citation>
    <scope>NUCLEOTIDE SEQUENCE</scope>
    <source>
        <strain evidence="1">BE80</strain>
    </source>
</reference>
<accession>A0AAP5H5B4</accession>
<gene>
    <name evidence="1" type="ORF">J2W91_004653</name>
</gene>
<dbReference type="RefSeq" id="WP_310144084.1">
    <property type="nucleotide sequence ID" value="NZ_JAVDTR010000015.1"/>
</dbReference>
<dbReference type="EMBL" id="JAVDTR010000015">
    <property type="protein sequence ID" value="MDR6726147.1"/>
    <property type="molecule type" value="Genomic_DNA"/>
</dbReference>
<evidence type="ECO:0000313" key="1">
    <source>
        <dbReference type="EMBL" id="MDR6726147.1"/>
    </source>
</evidence>
<name>A0AAP5H5B4_PAEAM</name>
<sequence length="45" mass="5266">MTCEVMARTVARVSRETSREDEKWMYLPTEVGQIKEFGVGQMTQR</sequence>
<dbReference type="AlphaFoldDB" id="A0AAP5H5B4"/>
<protein>
    <submittedName>
        <fullName evidence="1">Uncharacterized protein</fullName>
    </submittedName>
</protein>
<evidence type="ECO:0000313" key="2">
    <source>
        <dbReference type="Proteomes" id="UP001254832"/>
    </source>
</evidence>